<gene>
    <name evidence="6" type="primary">cox11</name>
</gene>
<proteinExistence type="predicted"/>
<protein>
    <submittedName>
        <fullName evidence="6">Heme biosynthesis-related protein</fullName>
    </submittedName>
</protein>
<keyword evidence="6" id="KW-0496">Mitochondrion</keyword>
<sequence>MHIYILDSIDLIINEKVGVSFFLNSRNSDDLYQIYCIYFDTKILGNSHVFFFILQPKLFVVPGETSLCFFRVFNNNVYGVHTFSTYTVFPYEYAVFINKIQCFCFEELFISPFETLELPLLFYIHPDIHYFNSSGNLEITLEYILIIRDKYIN</sequence>
<evidence type="ECO:0000256" key="4">
    <source>
        <dbReference type="ARBA" id="ARBA00022989"/>
    </source>
</evidence>
<dbReference type="AlphaFoldDB" id="A0A0B5GMY9"/>
<keyword evidence="4" id="KW-1133">Transmembrane helix</keyword>
<evidence type="ECO:0000256" key="3">
    <source>
        <dbReference type="ARBA" id="ARBA00022692"/>
    </source>
</evidence>
<dbReference type="EMBL" id="KP165388">
    <property type="protein sequence ID" value="AJF22923.1"/>
    <property type="molecule type" value="Genomic_DNA"/>
</dbReference>
<dbReference type="PANTHER" id="PTHR21320:SF3">
    <property type="entry name" value="CYTOCHROME C OXIDASE ASSEMBLY PROTEIN COX11, MITOCHONDRIAL-RELATED"/>
    <property type="match status" value="1"/>
</dbReference>
<dbReference type="RefSeq" id="YP_009118134.1">
    <property type="nucleotide sequence ID" value="NC_026312.1"/>
</dbReference>
<dbReference type="GeneID" id="22976119"/>
<dbReference type="Pfam" id="PF04442">
    <property type="entry name" value="CtaG_Cox11"/>
    <property type="match status" value="1"/>
</dbReference>
<dbReference type="GO" id="GO:0005507">
    <property type="term" value="F:copper ion binding"/>
    <property type="evidence" value="ECO:0007669"/>
    <property type="project" value="InterPro"/>
</dbReference>
<dbReference type="InterPro" id="IPR007533">
    <property type="entry name" value="Cyt_c_oxidase_assmbl_CtaG"/>
</dbReference>
<comment type="function">
    <text evidence="1">Exerts its effect at some terminal stage of cytochrome c oxidase synthesis, probably by being involved in the insertion of the copper B into subunit I.</text>
</comment>
<organism evidence="6">
    <name type="scientific">Stachyamoeba lipophora</name>
    <dbReference type="NCBI Taxonomy" id="463046"/>
    <lineage>
        <taxon>Eukaryota</taxon>
        <taxon>Discoba</taxon>
        <taxon>Heterolobosea</taxon>
        <taxon>Tetramitia</taxon>
        <taxon>Eutetramitia</taxon>
        <taxon>Gruberellidae</taxon>
        <taxon>Stachyamoeba</taxon>
    </lineage>
</organism>
<dbReference type="SUPFAM" id="SSF110111">
    <property type="entry name" value="Ctag/Cox11"/>
    <property type="match status" value="1"/>
</dbReference>
<keyword evidence="5" id="KW-0472">Membrane</keyword>
<reference evidence="6" key="1">
    <citation type="journal article" date="2014" name="Nucleic Acids Res.">
        <title>Widespread occurrence of organelle genome-encoded 5S rRNAs including permuted molecules.</title>
        <authorList>
            <person name="Valach M."/>
            <person name="Burger G."/>
            <person name="Gray M.W."/>
            <person name="Lang B.F."/>
        </authorList>
    </citation>
    <scope>NUCLEOTIDE SEQUENCE</scope>
    <source>
        <strain evidence="6">ATCC 50324</strain>
    </source>
</reference>
<name>A0A0B5GMY9_STALP</name>
<dbReference type="GO" id="GO:0005743">
    <property type="term" value="C:mitochondrial inner membrane"/>
    <property type="evidence" value="ECO:0007669"/>
    <property type="project" value="UniProtKB-SubCell"/>
</dbReference>
<accession>A0A0B5GMY9</accession>
<evidence type="ECO:0000256" key="5">
    <source>
        <dbReference type="ARBA" id="ARBA00023136"/>
    </source>
</evidence>
<geneLocation type="mitochondrion" evidence="6"/>
<dbReference type="Gene3D" id="2.60.370.10">
    <property type="entry name" value="Ctag/Cox11"/>
    <property type="match status" value="1"/>
</dbReference>
<evidence type="ECO:0000256" key="1">
    <source>
        <dbReference type="ARBA" id="ARBA00004007"/>
    </source>
</evidence>
<dbReference type="InterPro" id="IPR023471">
    <property type="entry name" value="CtaG/Cox11_dom_sf"/>
</dbReference>
<evidence type="ECO:0000256" key="2">
    <source>
        <dbReference type="ARBA" id="ARBA00004243"/>
    </source>
</evidence>
<dbReference type="PANTHER" id="PTHR21320">
    <property type="entry name" value="CYTOCHROME C OXIDASE ASSEMBLY PROTEIN COX11-RELATED"/>
    <property type="match status" value="1"/>
</dbReference>
<evidence type="ECO:0000313" key="6">
    <source>
        <dbReference type="EMBL" id="AJF22923.1"/>
    </source>
</evidence>
<comment type="subcellular location">
    <subcellularLocation>
        <location evidence="2">Mitochondrion inner membrane</location>
        <topology evidence="2">Single-pass membrane protein</topology>
        <orientation evidence="2">Intermembrane side</orientation>
    </subcellularLocation>
</comment>
<keyword evidence="3" id="KW-0812">Transmembrane</keyword>